<sequence>MKFRPPPSSARPSYPLARLSVVFSRICILCILLWRPQCVNAVKLQGGSALALAGKKCAVLAMDRRVGTSAQLLVGGEWNDYEDEKEGNVKGSQRILKVNGRLLLGMVGYDAMAGAFFDMLRAELHLRSMRLEQHALGECATTITPKALSLLVSHMLYYRFRGSGTAPIVAGLEADGTPVLCTQDSLGAVSFQKDFVALGSSSKAVLGACEALYRPNLEGDALLQLACRCLRAGLERDCASGYGLVAYLITPEGMARTCVQGRMD</sequence>
<proteinExistence type="predicted"/>
<dbReference type="Proteomes" id="UP000019335">
    <property type="component" value="Chromosome 2"/>
</dbReference>
<dbReference type="GO" id="GO:0005737">
    <property type="term" value="C:cytoplasm"/>
    <property type="evidence" value="ECO:0007669"/>
    <property type="project" value="TreeGrafter"/>
</dbReference>
<dbReference type="InterPro" id="IPR023333">
    <property type="entry name" value="Proteasome_suB-type"/>
</dbReference>
<dbReference type="Pfam" id="PF00227">
    <property type="entry name" value="Proteasome"/>
    <property type="match status" value="1"/>
</dbReference>
<keyword evidence="2" id="KW-1185">Reference proteome</keyword>
<keyword evidence="1" id="KW-0647">Proteasome</keyword>
<organism evidence="1 2">
    <name type="scientific">Nannochloropsis gaditana</name>
    <dbReference type="NCBI Taxonomy" id="72520"/>
    <lineage>
        <taxon>Eukaryota</taxon>
        <taxon>Sar</taxon>
        <taxon>Stramenopiles</taxon>
        <taxon>Ochrophyta</taxon>
        <taxon>Eustigmatophyceae</taxon>
        <taxon>Eustigmatales</taxon>
        <taxon>Monodopsidaceae</taxon>
        <taxon>Nannochloropsis</taxon>
    </lineage>
</organism>
<dbReference type="AlphaFoldDB" id="W7U9Q6"/>
<reference evidence="1 2" key="1">
    <citation type="journal article" date="2014" name="Mol. Plant">
        <title>Chromosome Scale Genome Assembly and Transcriptome Profiling of Nannochloropsis gaditana in Nitrogen Depletion.</title>
        <authorList>
            <person name="Corteggiani Carpinelli E."/>
            <person name="Telatin A."/>
            <person name="Vitulo N."/>
            <person name="Forcato C."/>
            <person name="D'Angelo M."/>
            <person name="Schiavon R."/>
            <person name="Vezzi A."/>
            <person name="Giacometti G.M."/>
            <person name="Morosinotto T."/>
            <person name="Valle G."/>
        </authorList>
    </citation>
    <scope>NUCLEOTIDE SEQUENCE [LARGE SCALE GENOMIC DNA]</scope>
    <source>
        <strain evidence="1 2">B-31</strain>
    </source>
</reference>
<accession>W7U9Q6</accession>
<dbReference type="InterPro" id="IPR029055">
    <property type="entry name" value="Ntn_hydrolases_N"/>
</dbReference>
<evidence type="ECO:0000313" key="2">
    <source>
        <dbReference type="Proteomes" id="UP000019335"/>
    </source>
</evidence>
<dbReference type="EMBL" id="AZIL01000126">
    <property type="protein sequence ID" value="EWM29521.1"/>
    <property type="molecule type" value="Genomic_DNA"/>
</dbReference>
<dbReference type="InterPro" id="IPR001353">
    <property type="entry name" value="Proteasome_sua/b"/>
</dbReference>
<gene>
    <name evidence="1" type="ORF">Naga_100006g59</name>
</gene>
<dbReference type="Gene3D" id="3.60.20.10">
    <property type="entry name" value="Glutamine Phosphoribosylpyrophosphate, subunit 1, domain 1"/>
    <property type="match status" value="1"/>
</dbReference>
<dbReference type="OrthoDB" id="204949at2759"/>
<name>W7U9Q6_9STRA</name>
<dbReference type="PANTHER" id="PTHR32194">
    <property type="entry name" value="METALLOPROTEASE TLDD"/>
    <property type="match status" value="1"/>
</dbReference>
<dbReference type="GO" id="GO:0051603">
    <property type="term" value="P:proteolysis involved in protein catabolic process"/>
    <property type="evidence" value="ECO:0007669"/>
    <property type="project" value="InterPro"/>
</dbReference>
<dbReference type="PANTHER" id="PTHR32194:SF10">
    <property type="entry name" value="PROTEASOME SUBUNIT BETA TYPE-3"/>
    <property type="match status" value="1"/>
</dbReference>
<protein>
    <submittedName>
        <fullName evidence="1">Proteasome, subunit alpha/beta</fullName>
    </submittedName>
</protein>
<comment type="caution">
    <text evidence="1">The sequence shown here is derived from an EMBL/GenBank/DDBJ whole genome shotgun (WGS) entry which is preliminary data.</text>
</comment>
<evidence type="ECO:0000313" key="1">
    <source>
        <dbReference type="EMBL" id="EWM29521.1"/>
    </source>
</evidence>
<dbReference type="SUPFAM" id="SSF56235">
    <property type="entry name" value="N-terminal nucleophile aminohydrolases (Ntn hydrolases)"/>
    <property type="match status" value="1"/>
</dbReference>
<dbReference type="GO" id="GO:0005839">
    <property type="term" value="C:proteasome core complex"/>
    <property type="evidence" value="ECO:0007669"/>
    <property type="project" value="InterPro"/>
</dbReference>